<feature type="transmembrane region" description="Helical" evidence="11">
    <location>
        <begin position="399"/>
        <end position="420"/>
    </location>
</feature>
<dbReference type="InterPro" id="IPR011701">
    <property type="entry name" value="MFS"/>
</dbReference>
<keyword evidence="3" id="KW-0813">Transport</keyword>
<dbReference type="Proteomes" id="UP000292235">
    <property type="component" value="Chromosome"/>
</dbReference>
<evidence type="ECO:0000256" key="6">
    <source>
        <dbReference type="ARBA" id="ARBA00022847"/>
    </source>
</evidence>
<proteinExistence type="inferred from homology"/>
<dbReference type="InterPro" id="IPR005829">
    <property type="entry name" value="Sugar_transporter_CS"/>
</dbReference>
<comment type="subcellular location">
    <subcellularLocation>
        <location evidence="1">Cell membrane</location>
        <topology evidence="1">Multi-pass membrane protein</topology>
    </subcellularLocation>
</comment>
<dbReference type="FunFam" id="1.20.1250.20:FF:000001">
    <property type="entry name" value="Dicarboxylate MFS transporter"/>
    <property type="match status" value="1"/>
</dbReference>
<feature type="transmembrane region" description="Helical" evidence="11">
    <location>
        <begin position="275"/>
        <end position="295"/>
    </location>
</feature>
<feature type="transmembrane region" description="Helical" evidence="11">
    <location>
        <begin position="332"/>
        <end position="352"/>
    </location>
</feature>
<evidence type="ECO:0000256" key="8">
    <source>
        <dbReference type="ARBA" id="ARBA00023136"/>
    </source>
</evidence>
<evidence type="ECO:0000256" key="7">
    <source>
        <dbReference type="ARBA" id="ARBA00022989"/>
    </source>
</evidence>
<dbReference type="PROSITE" id="PS00216">
    <property type="entry name" value="SUGAR_TRANSPORT_1"/>
    <property type="match status" value="1"/>
</dbReference>
<dbReference type="KEGG" id="strr:EKD16_05125"/>
<comment type="similarity">
    <text evidence="2">Belongs to the major facilitator superfamily. Metabolite:H+ Symporter (MHS) family (TC 2.A.1.6) family.</text>
</comment>
<evidence type="ECO:0000256" key="4">
    <source>
        <dbReference type="ARBA" id="ARBA00022475"/>
    </source>
</evidence>
<dbReference type="PROSITE" id="PS00217">
    <property type="entry name" value="SUGAR_TRANSPORT_2"/>
    <property type="match status" value="1"/>
</dbReference>
<evidence type="ECO:0000256" key="1">
    <source>
        <dbReference type="ARBA" id="ARBA00004651"/>
    </source>
</evidence>
<protein>
    <recommendedName>
        <fullName evidence="10">Putative proline/betaine transporter</fullName>
    </recommendedName>
</protein>
<feature type="transmembrane region" description="Helical" evidence="11">
    <location>
        <begin position="53"/>
        <end position="76"/>
    </location>
</feature>
<dbReference type="CDD" id="cd17369">
    <property type="entry name" value="MFS_ShiA_like"/>
    <property type="match status" value="1"/>
</dbReference>
<keyword evidence="5 11" id="KW-0812">Transmembrane</keyword>
<dbReference type="InterPro" id="IPR036259">
    <property type="entry name" value="MFS_trans_sf"/>
</dbReference>
<dbReference type="RefSeq" id="WP_131097313.1">
    <property type="nucleotide sequence ID" value="NZ_CP036455.1"/>
</dbReference>
<dbReference type="AlphaFoldDB" id="A0A4V0ZJA8"/>
<dbReference type="SUPFAM" id="SSF103473">
    <property type="entry name" value="MFS general substrate transporter"/>
    <property type="match status" value="1"/>
</dbReference>
<evidence type="ECO:0000256" key="10">
    <source>
        <dbReference type="ARBA" id="ARBA00039918"/>
    </source>
</evidence>
<dbReference type="InterPro" id="IPR020846">
    <property type="entry name" value="MFS_dom"/>
</dbReference>
<dbReference type="PROSITE" id="PS50850">
    <property type="entry name" value="MFS"/>
    <property type="match status" value="1"/>
</dbReference>
<keyword evidence="4" id="KW-1003">Cell membrane</keyword>
<evidence type="ECO:0000256" key="11">
    <source>
        <dbReference type="SAM" id="Phobius"/>
    </source>
</evidence>
<evidence type="ECO:0000256" key="9">
    <source>
        <dbReference type="ARBA" id="ARBA00037295"/>
    </source>
</evidence>
<feature type="transmembrane region" description="Helical" evidence="11">
    <location>
        <begin position="191"/>
        <end position="210"/>
    </location>
</feature>
<sequence>MKSANDTPRQPMSKVIAASLSGALLEWYDFNLYGLTAALVFNELFFPNAGPLVGNLAALATFGVGFVSRPIGALLFGHLGDRVGRKQILVATMLIIGGATFLIGLLPDFGTIGLWAPTLLVALRLVQGLGLGGEFGGASLLTVEHAPRHRRGFWGSLPQTGGPIGYLIAVSVVSLFALLPDDDFLAWGWRVPFLLSAVLLVVGLVVRLKIEETPAFDRVKETDAQVRIPLWTALRQHPRSIVVGFGARLGEASTSQVYQPFAISFLTTTLGYSQGVALTGIVIYNIVGLALMPVAGAISDRVGRRPLYMTGGILVALTAFPYFWLLEIGSTWWAWTAMGMAAVGGAVCMSSLQATLFTEMFSVKVRYSGMSFAYQSSAMVAGFVPAIATTLLIAADEALWPVALLVVGLGAISVVSTLFMRETRHVDAAEREEEAAALGGPPRS</sequence>
<dbReference type="PANTHER" id="PTHR43045">
    <property type="entry name" value="SHIKIMATE TRANSPORTER"/>
    <property type="match status" value="1"/>
</dbReference>
<accession>A0A4V0ZJA8</accession>
<keyword evidence="8 11" id="KW-0472">Membrane</keyword>
<dbReference type="OrthoDB" id="3768022at2"/>
<evidence type="ECO:0000256" key="5">
    <source>
        <dbReference type="ARBA" id="ARBA00022692"/>
    </source>
</evidence>
<evidence type="ECO:0000259" key="12">
    <source>
        <dbReference type="PROSITE" id="PS50850"/>
    </source>
</evidence>
<feature type="transmembrane region" description="Helical" evidence="11">
    <location>
        <begin position="88"/>
        <end position="106"/>
    </location>
</feature>
<keyword evidence="7 11" id="KW-1133">Transmembrane helix</keyword>
<dbReference type="PANTHER" id="PTHR43045:SF1">
    <property type="entry name" value="SHIKIMATE TRANSPORTER"/>
    <property type="match status" value="1"/>
</dbReference>
<reference evidence="13 14" key="1">
    <citation type="submission" date="2019-02" db="EMBL/GenBank/DDBJ databases">
        <authorList>
            <person name="Khodamoradi S."/>
            <person name="Hahnke R.L."/>
            <person name="Kaempfer P."/>
            <person name="Schumann P."/>
            <person name="Rohde M."/>
            <person name="Steinert M."/>
            <person name="Luzhetskyy A."/>
            <person name="Wink J."/>
            <person name="Ruckert C."/>
        </authorList>
    </citation>
    <scope>NUCLEOTIDE SEQUENCE [LARGE SCALE GENOMIC DNA]</scope>
    <source>
        <strain evidence="13 14">M2</strain>
    </source>
</reference>
<dbReference type="Gene3D" id="1.20.1250.20">
    <property type="entry name" value="MFS general substrate transporter like domains"/>
    <property type="match status" value="2"/>
</dbReference>
<evidence type="ECO:0000256" key="3">
    <source>
        <dbReference type="ARBA" id="ARBA00022448"/>
    </source>
</evidence>
<feature type="transmembrane region" description="Helical" evidence="11">
    <location>
        <begin position="372"/>
        <end position="393"/>
    </location>
</feature>
<dbReference type="GO" id="GO:0005886">
    <property type="term" value="C:plasma membrane"/>
    <property type="evidence" value="ECO:0007669"/>
    <property type="project" value="UniProtKB-SubCell"/>
</dbReference>
<comment type="function">
    <text evidence="9">May be a proton symporter involved in the uptake of osmolytes such as proline and glycine betaine.</text>
</comment>
<keyword evidence="6" id="KW-0769">Symport</keyword>
<feature type="domain" description="Major facilitator superfamily (MFS) profile" evidence="12">
    <location>
        <begin position="15"/>
        <end position="425"/>
    </location>
</feature>
<dbReference type="EMBL" id="CP036455">
    <property type="protein sequence ID" value="QBI52832.1"/>
    <property type="molecule type" value="Genomic_DNA"/>
</dbReference>
<evidence type="ECO:0000256" key="2">
    <source>
        <dbReference type="ARBA" id="ARBA00008240"/>
    </source>
</evidence>
<name>A0A4V0ZJA8_9ACTN</name>
<feature type="transmembrane region" description="Helical" evidence="11">
    <location>
        <begin position="163"/>
        <end position="179"/>
    </location>
</feature>
<feature type="transmembrane region" description="Helical" evidence="11">
    <location>
        <begin position="307"/>
        <end position="326"/>
    </location>
</feature>
<evidence type="ECO:0000313" key="13">
    <source>
        <dbReference type="EMBL" id="QBI52832.1"/>
    </source>
</evidence>
<gene>
    <name evidence="13" type="primary">proP</name>
    <name evidence="13" type="ORF">EKD16_05125</name>
</gene>
<keyword evidence="14" id="KW-1185">Reference proteome</keyword>
<dbReference type="Pfam" id="PF07690">
    <property type="entry name" value="MFS_1"/>
    <property type="match status" value="1"/>
</dbReference>
<evidence type="ECO:0000313" key="14">
    <source>
        <dbReference type="Proteomes" id="UP000292235"/>
    </source>
</evidence>
<organism evidence="13 14">
    <name type="scientific">Streptomonospora litoralis</name>
    <dbReference type="NCBI Taxonomy" id="2498135"/>
    <lineage>
        <taxon>Bacteria</taxon>
        <taxon>Bacillati</taxon>
        <taxon>Actinomycetota</taxon>
        <taxon>Actinomycetes</taxon>
        <taxon>Streptosporangiales</taxon>
        <taxon>Nocardiopsidaceae</taxon>
        <taxon>Streptomonospora</taxon>
    </lineage>
</organism>
<dbReference type="GO" id="GO:0015293">
    <property type="term" value="F:symporter activity"/>
    <property type="evidence" value="ECO:0007669"/>
    <property type="project" value="UniProtKB-KW"/>
</dbReference>